<dbReference type="InterPro" id="IPR027417">
    <property type="entry name" value="P-loop_NTPase"/>
</dbReference>
<dbReference type="InterPro" id="IPR019734">
    <property type="entry name" value="TPR_rpt"/>
</dbReference>
<keyword evidence="5" id="KW-1185">Reference proteome</keyword>
<evidence type="ECO:0000313" key="4">
    <source>
        <dbReference type="EMBL" id="MDX8053822.1"/>
    </source>
</evidence>
<feature type="repeat" description="TPR" evidence="1">
    <location>
        <begin position="511"/>
        <end position="544"/>
    </location>
</feature>
<gene>
    <name evidence="4" type="ORF">SK571_31015</name>
</gene>
<dbReference type="EMBL" id="JAXAVV010000017">
    <property type="protein sequence ID" value="MDX8053822.1"/>
    <property type="molecule type" value="Genomic_DNA"/>
</dbReference>
<feature type="region of interest" description="Disordered" evidence="2">
    <location>
        <begin position="1"/>
        <end position="22"/>
    </location>
</feature>
<dbReference type="PANTHER" id="PTHR47691">
    <property type="entry name" value="REGULATOR-RELATED"/>
    <property type="match status" value="1"/>
</dbReference>
<dbReference type="PANTHER" id="PTHR47691:SF3">
    <property type="entry name" value="HTH-TYPE TRANSCRIPTIONAL REGULATOR RV0890C-RELATED"/>
    <property type="match status" value="1"/>
</dbReference>
<protein>
    <submittedName>
        <fullName evidence="4">Tetratricopeptide repeat protein</fullName>
    </submittedName>
</protein>
<dbReference type="SUPFAM" id="SSF48452">
    <property type="entry name" value="TPR-like"/>
    <property type="match status" value="1"/>
</dbReference>
<dbReference type="SUPFAM" id="SSF52540">
    <property type="entry name" value="P-loop containing nucleoside triphosphate hydrolases"/>
    <property type="match status" value="1"/>
</dbReference>
<dbReference type="Proteomes" id="UP001271792">
    <property type="component" value="Unassembled WGS sequence"/>
</dbReference>
<dbReference type="Pfam" id="PF13181">
    <property type="entry name" value="TPR_8"/>
    <property type="match status" value="1"/>
</dbReference>
<name>A0ABU4U062_9PSEU</name>
<dbReference type="InterPro" id="IPR041664">
    <property type="entry name" value="AAA_16"/>
</dbReference>
<proteinExistence type="predicted"/>
<accession>A0ABU4U062</accession>
<dbReference type="PRINTS" id="PR00364">
    <property type="entry name" value="DISEASERSIST"/>
</dbReference>
<comment type="caution">
    <text evidence="4">The sequence shown here is derived from an EMBL/GenBank/DDBJ whole genome shotgun (WGS) entry which is preliminary data.</text>
</comment>
<evidence type="ECO:0000259" key="3">
    <source>
        <dbReference type="Pfam" id="PF13191"/>
    </source>
</evidence>
<organism evidence="4 5">
    <name type="scientific">Lentzea kristufekii</name>
    <dbReference type="NCBI Taxonomy" id="3095430"/>
    <lineage>
        <taxon>Bacteria</taxon>
        <taxon>Bacillati</taxon>
        <taxon>Actinomycetota</taxon>
        <taxon>Actinomycetes</taxon>
        <taxon>Pseudonocardiales</taxon>
        <taxon>Pseudonocardiaceae</taxon>
        <taxon>Lentzea</taxon>
    </lineage>
</organism>
<dbReference type="SMART" id="SM00028">
    <property type="entry name" value="TPR"/>
    <property type="match status" value="3"/>
</dbReference>
<sequence>MADVESGDQSGRSPKVKVGNELAGSSVSGGVVQAGIIHGDINLDAGPGFEPPVPQQLPPPPTHFTNREAELTALDSILDPVAARWAPEVVVVTGSAGVGKTALTLRWAAAHRDRFTGGQLFADLASVVVVEPASVSRTLGAFLRSAGFPPHQIPTDESERAALWRSWTAQRAVLVVLDNAHSAAQVRGLIPGSAASVVLVTSRKRLAGLAQCGARTIEVVPLDLRSGLELLRRSIGGPRVEREPDQARRLVSLCGGLPIAVCVAAAQLSSRPVRSIQGAVRDLSRRGSTLTALSRGEELSVRAVFDSSYHDLPAEPARLYRLASLHPGDAFSSHAAAVLTDTPLPVVTRLIDVLVDANLLQETSEDRYQFHDLVRQHAHEQAEAAGEADSGSTVRTRICEWYLRAARAAVLTATGSRRRKKYTFTTTAPAFALPRELESVDGSWAWLDVEQGNIVASMKSASSAGRPELAWHLADVTRPFLRVRKDFQLAQEVEREGLAAARAWGEGHAERSMLKRLARSYSELGDYAQADRYAREALRLAEADQDSRGTTSARKALTLLLVDQGQYAEAESRLREIVDSYRGLGRIRSRATTEITLGSVLLALRKPAEAVPFLESSVELLSDLDPPDEYNLARARAQLGQARAALGDLEVAAPLLAAALAVLARLGSRFEQALVHDALADLDLARDDVLGARQHLTTAATLLRTLGSVQADRITDKIESMDG</sequence>
<dbReference type="InterPro" id="IPR011990">
    <property type="entry name" value="TPR-like_helical_dom_sf"/>
</dbReference>
<dbReference type="Gene3D" id="3.40.50.300">
    <property type="entry name" value="P-loop containing nucleotide triphosphate hydrolases"/>
    <property type="match status" value="1"/>
</dbReference>
<evidence type="ECO:0000313" key="5">
    <source>
        <dbReference type="Proteomes" id="UP001271792"/>
    </source>
</evidence>
<feature type="domain" description="Orc1-like AAA ATPase" evidence="3">
    <location>
        <begin position="64"/>
        <end position="119"/>
    </location>
</feature>
<evidence type="ECO:0000256" key="1">
    <source>
        <dbReference type="PROSITE-ProRule" id="PRU00339"/>
    </source>
</evidence>
<dbReference type="Gene3D" id="1.25.40.10">
    <property type="entry name" value="Tetratricopeptide repeat domain"/>
    <property type="match status" value="1"/>
</dbReference>
<dbReference type="Pfam" id="PF13191">
    <property type="entry name" value="AAA_16"/>
    <property type="match status" value="1"/>
</dbReference>
<dbReference type="Pfam" id="PF13424">
    <property type="entry name" value="TPR_12"/>
    <property type="match status" value="1"/>
</dbReference>
<evidence type="ECO:0000256" key="2">
    <source>
        <dbReference type="SAM" id="MobiDB-lite"/>
    </source>
</evidence>
<keyword evidence="1" id="KW-0802">TPR repeat</keyword>
<dbReference type="PROSITE" id="PS50005">
    <property type="entry name" value="TPR"/>
    <property type="match status" value="1"/>
</dbReference>
<reference evidence="4 5" key="1">
    <citation type="submission" date="2023-11" db="EMBL/GenBank/DDBJ databases">
        <title>Lentzea sokolovensis, sp. nov., Lentzea kristufkii, sp. nov., and Lentzea miocenensis, sp. nov., rare actinobacteria from Sokolov Coal Basin, Miocene lacustrine sediment, Czech Republic.</title>
        <authorList>
            <person name="Lara A."/>
            <person name="Kotroba L."/>
            <person name="Nouioui I."/>
            <person name="Neumann-Schaal M."/>
            <person name="Mast Y."/>
            <person name="Chronakova A."/>
        </authorList>
    </citation>
    <scope>NUCLEOTIDE SEQUENCE [LARGE SCALE GENOMIC DNA]</scope>
    <source>
        <strain evidence="4 5">BCCO 10_0798</strain>
    </source>
</reference>
<dbReference type="RefSeq" id="WP_319987621.1">
    <property type="nucleotide sequence ID" value="NZ_JAXAVV010000017.1"/>
</dbReference>